<feature type="transmembrane region" description="Helical" evidence="1">
    <location>
        <begin position="167"/>
        <end position="187"/>
    </location>
</feature>
<gene>
    <name evidence="2" type="ORF">S03H2_07456</name>
</gene>
<name>X1F3C0_9ZZZZ</name>
<proteinExistence type="predicted"/>
<feature type="non-terminal residue" evidence="2">
    <location>
        <position position="1"/>
    </location>
</feature>
<reference evidence="2" key="1">
    <citation type="journal article" date="2014" name="Front. Microbiol.">
        <title>High frequency of phylogenetically diverse reductive dehalogenase-homologous genes in deep subseafloor sedimentary metagenomes.</title>
        <authorList>
            <person name="Kawai M."/>
            <person name="Futagami T."/>
            <person name="Toyoda A."/>
            <person name="Takaki Y."/>
            <person name="Nishi S."/>
            <person name="Hori S."/>
            <person name="Arai W."/>
            <person name="Tsubouchi T."/>
            <person name="Morono Y."/>
            <person name="Uchiyama I."/>
            <person name="Ito T."/>
            <person name="Fujiyama A."/>
            <person name="Inagaki F."/>
            <person name="Takami H."/>
        </authorList>
    </citation>
    <scope>NUCLEOTIDE SEQUENCE</scope>
    <source>
        <strain evidence="2">Expedition CK06-06</strain>
    </source>
</reference>
<feature type="transmembrane region" description="Helical" evidence="1">
    <location>
        <begin position="73"/>
        <end position="100"/>
    </location>
</feature>
<organism evidence="2">
    <name type="scientific">marine sediment metagenome</name>
    <dbReference type="NCBI Taxonomy" id="412755"/>
    <lineage>
        <taxon>unclassified sequences</taxon>
        <taxon>metagenomes</taxon>
        <taxon>ecological metagenomes</taxon>
    </lineage>
</organism>
<evidence type="ECO:0000256" key="1">
    <source>
        <dbReference type="SAM" id="Phobius"/>
    </source>
</evidence>
<protein>
    <submittedName>
        <fullName evidence="2">Uncharacterized protein</fullName>
    </submittedName>
</protein>
<evidence type="ECO:0000313" key="2">
    <source>
        <dbReference type="EMBL" id="GAH23874.1"/>
    </source>
</evidence>
<keyword evidence="1" id="KW-0812">Transmembrane</keyword>
<keyword evidence="1" id="KW-0472">Membrane</keyword>
<feature type="transmembrane region" description="Helical" evidence="1">
    <location>
        <begin position="121"/>
        <end position="147"/>
    </location>
</feature>
<sequence>DDYKIITKWKEKGERNKVFVGKWLFALIESSKIFIFSLIILLIMNLTTFVTSLENRFIENNPGALSPFSYTPNIIEGVLIGVIILLSLLMIFTAPYWSVARFFTITGYLHDKKMVKAKGKPFVFALLFQILPVILFTIVLDGMFVEIRHGDIYGNWGKLYTLLEGRAYYILLIQISLLLVLNLVYFFDGRRLMKNRENFVDSDEFNVEKIY</sequence>
<accession>X1F3C0</accession>
<dbReference type="AlphaFoldDB" id="X1F3C0"/>
<comment type="caution">
    <text evidence="2">The sequence shown here is derived from an EMBL/GenBank/DDBJ whole genome shotgun (WGS) entry which is preliminary data.</text>
</comment>
<dbReference type="EMBL" id="BARU01003446">
    <property type="protein sequence ID" value="GAH23874.1"/>
    <property type="molecule type" value="Genomic_DNA"/>
</dbReference>
<keyword evidence="1" id="KW-1133">Transmembrane helix</keyword>